<keyword evidence="5 9" id="KW-0997">Cell inner membrane</keyword>
<name>A0A0B7J0C9_9PROT</name>
<dbReference type="InterPro" id="IPR050739">
    <property type="entry name" value="MFP"/>
</dbReference>
<dbReference type="InterPro" id="IPR058982">
    <property type="entry name" value="Beta-barrel_AprE"/>
</dbReference>
<dbReference type="PANTHER" id="PTHR30386:SF26">
    <property type="entry name" value="TRANSPORT PROTEIN COMB"/>
    <property type="match status" value="1"/>
</dbReference>
<keyword evidence="8 9" id="KW-0472">Membrane</keyword>
<gene>
    <name evidence="13" type="ORF">BN1209_1166</name>
</gene>
<evidence type="ECO:0000256" key="10">
    <source>
        <dbReference type="SAM" id="Coils"/>
    </source>
</evidence>
<dbReference type="Pfam" id="PF26002">
    <property type="entry name" value="Beta-barrel_AprE"/>
    <property type="match status" value="1"/>
</dbReference>
<evidence type="ECO:0000256" key="6">
    <source>
        <dbReference type="ARBA" id="ARBA00022692"/>
    </source>
</evidence>
<accession>A0A0B7J0C9</accession>
<evidence type="ECO:0000313" key="14">
    <source>
        <dbReference type="Proteomes" id="UP000056322"/>
    </source>
</evidence>
<dbReference type="GO" id="GO:0015031">
    <property type="term" value="P:protein transport"/>
    <property type="evidence" value="ECO:0007669"/>
    <property type="project" value="InterPro"/>
</dbReference>
<feature type="coiled-coil region" evidence="10">
    <location>
        <begin position="187"/>
        <end position="243"/>
    </location>
</feature>
<dbReference type="InterPro" id="IPR010129">
    <property type="entry name" value="T1SS_HlyD"/>
</dbReference>
<comment type="similarity">
    <text evidence="2 9">Belongs to the membrane fusion protein (MFP) (TC 8.A.1) family.</text>
</comment>
<dbReference type="Gene3D" id="2.40.50.100">
    <property type="match status" value="1"/>
</dbReference>
<evidence type="ECO:0000256" key="1">
    <source>
        <dbReference type="ARBA" id="ARBA00004377"/>
    </source>
</evidence>
<evidence type="ECO:0000256" key="3">
    <source>
        <dbReference type="ARBA" id="ARBA00022448"/>
    </source>
</evidence>
<dbReference type="Gene3D" id="2.40.30.170">
    <property type="match status" value="1"/>
</dbReference>
<dbReference type="EMBL" id="LN794158">
    <property type="protein sequence ID" value="CEN56207.1"/>
    <property type="molecule type" value="Genomic_DNA"/>
</dbReference>
<dbReference type="InterPro" id="IPR058639">
    <property type="entry name" value="BSH_YknX-like"/>
</dbReference>
<dbReference type="PRINTS" id="PR01490">
    <property type="entry name" value="RTXTOXIND"/>
</dbReference>
<dbReference type="Pfam" id="PF25984">
    <property type="entry name" value="BSH_YknX"/>
    <property type="match status" value="1"/>
</dbReference>
<dbReference type="RefSeq" id="WP_197539006.1">
    <property type="nucleotide sequence ID" value="NZ_LN794158.1"/>
</dbReference>
<proteinExistence type="inferred from homology"/>
<evidence type="ECO:0000256" key="4">
    <source>
        <dbReference type="ARBA" id="ARBA00022475"/>
    </source>
</evidence>
<evidence type="ECO:0000256" key="8">
    <source>
        <dbReference type="ARBA" id="ARBA00023136"/>
    </source>
</evidence>
<evidence type="ECO:0000259" key="12">
    <source>
        <dbReference type="Pfam" id="PF26002"/>
    </source>
</evidence>
<keyword evidence="6 9" id="KW-0812">Transmembrane</keyword>
<keyword evidence="7 9" id="KW-1133">Transmembrane helix</keyword>
<dbReference type="AlphaFoldDB" id="A0A0B7J0C9"/>
<dbReference type="PANTHER" id="PTHR30386">
    <property type="entry name" value="MEMBRANE FUSION SUBUNIT OF EMRAB-TOLC MULTIDRUG EFFLUX PUMP"/>
    <property type="match status" value="1"/>
</dbReference>
<evidence type="ECO:0000256" key="9">
    <source>
        <dbReference type="RuleBase" id="RU365093"/>
    </source>
</evidence>
<feature type="domain" description="AprE-like beta-barrel" evidence="12">
    <location>
        <begin position="278"/>
        <end position="371"/>
    </location>
</feature>
<evidence type="ECO:0000259" key="11">
    <source>
        <dbReference type="Pfam" id="PF25984"/>
    </source>
</evidence>
<keyword evidence="3 9" id="KW-0813">Transport</keyword>
<dbReference type="NCBIfam" id="TIGR01843">
    <property type="entry name" value="type_I_hlyD"/>
    <property type="match status" value="1"/>
</dbReference>
<organism evidence="13 14">
    <name type="scientific">Candidatus Methylopumilus turicensis</name>
    <dbReference type="NCBI Taxonomy" id="1581680"/>
    <lineage>
        <taxon>Bacteria</taxon>
        <taxon>Pseudomonadati</taxon>
        <taxon>Pseudomonadota</taxon>
        <taxon>Betaproteobacteria</taxon>
        <taxon>Nitrosomonadales</taxon>
        <taxon>Methylophilaceae</taxon>
        <taxon>Candidatus Methylopumilus</taxon>
    </lineage>
</organism>
<dbReference type="HOGENOM" id="CLU_023976_8_0_4"/>
<comment type="subcellular location">
    <subcellularLocation>
        <location evidence="1 9">Cell inner membrane</location>
        <topology evidence="1 9">Single-pass membrane protein</topology>
    </subcellularLocation>
</comment>
<feature type="domain" description="YknX-like barrel-sandwich hybrid" evidence="11">
    <location>
        <begin position="62"/>
        <end position="253"/>
    </location>
</feature>
<evidence type="ECO:0000313" key="13">
    <source>
        <dbReference type="EMBL" id="CEN56207.1"/>
    </source>
</evidence>
<sequence>MWWNKKKLSSAMSDQEGARPSLILWTTIFAVFIAIFWASQAEIDQITRAQGQVIASSRTQVIQSGDGGTVEDMLVKEGDRVERGQVLVRLDKTKIESLYLEARAKVAALRAAQSRLRAEIFGGEPIFSEDVLGYPQFKQSQLLLLTKKRNAIREQVQAIKGMLTLAKSELAMTEPLLKTGDVSMSDILKLQRTIAELQGQLTNVNNKYLQDTQAEITKVEEDLAGAEQTLAQRRDQLAHIELKSPVNGIVKNVRITTLGGVVKPSEEVMEIVPEDDDLLIEAKVKPTDIAFIRPGLNANVKIDAYDYSIYGSLNGKLTYISADTLTEDLKQGEQAYYRVQVKALNKKFSARPKELLEIQPGMTATVEIITGQSTVLKYIIKPVIKTMSESLSER</sequence>
<reference evidence="14" key="1">
    <citation type="submission" date="2014-12" db="EMBL/GenBank/DDBJ databases">
        <authorList>
            <person name="Salcher M.M."/>
        </authorList>
    </citation>
    <scope>NUCLEOTIDE SEQUENCE [LARGE SCALE GENOMIC DNA]</scope>
    <source>
        <strain evidence="14">MMS-10A-171</strain>
    </source>
</reference>
<evidence type="ECO:0000256" key="7">
    <source>
        <dbReference type="ARBA" id="ARBA00022989"/>
    </source>
</evidence>
<protein>
    <recommendedName>
        <fullName evidence="9">Membrane fusion protein (MFP) family protein</fullName>
    </recommendedName>
</protein>
<dbReference type="Proteomes" id="UP000056322">
    <property type="component" value="Chromosome 1"/>
</dbReference>
<dbReference type="GO" id="GO:0005886">
    <property type="term" value="C:plasma membrane"/>
    <property type="evidence" value="ECO:0007669"/>
    <property type="project" value="UniProtKB-SubCell"/>
</dbReference>
<keyword evidence="4 9" id="KW-1003">Cell membrane</keyword>
<keyword evidence="10" id="KW-0175">Coiled coil</keyword>
<evidence type="ECO:0000256" key="5">
    <source>
        <dbReference type="ARBA" id="ARBA00022519"/>
    </source>
</evidence>
<keyword evidence="14" id="KW-1185">Reference proteome</keyword>
<evidence type="ECO:0000256" key="2">
    <source>
        <dbReference type="ARBA" id="ARBA00009477"/>
    </source>
</evidence>
<dbReference type="STRING" id="1581680.BN1209_1166"/>
<dbReference type="KEGG" id="mbac:BN1209_1166"/>
<feature type="transmembrane region" description="Helical" evidence="9">
    <location>
        <begin position="21"/>
        <end position="39"/>
    </location>
</feature>